<evidence type="ECO:0000313" key="2">
    <source>
        <dbReference type="EMBL" id="BAL59544.1"/>
    </source>
</evidence>
<accession>H5SVB5</accession>
<feature type="signal peptide" evidence="1">
    <location>
        <begin position="1"/>
        <end position="24"/>
    </location>
</feature>
<feature type="chain" id="PRO_5003597582" evidence="1">
    <location>
        <begin position="25"/>
        <end position="186"/>
    </location>
</feature>
<dbReference type="AlphaFoldDB" id="H5SVB5"/>
<gene>
    <name evidence="2" type="ORF">HGMM_OP4C180</name>
</gene>
<proteinExistence type="predicted"/>
<name>H5SVB5_ACEAU</name>
<keyword evidence="1" id="KW-0732">Signal</keyword>
<protein>
    <submittedName>
        <fullName evidence="2">Uncharacterized protein</fullName>
    </submittedName>
</protein>
<sequence length="186" mass="19384">MTRKFLVALVVGALGLSLSSGLVAQQNVTITINQSLYLDCVPPGQPGDITYTILQADIEATQPIDIGDWGCNVDAVTQYRLNSQFTSFSAPFVVNADTSDFTADCDTADGDGSNSCVANSSLTMGDTDPNTRRGTGYNTAGTDGADFSGNVYVNMGVGPGGWDVMSSQLPVTVTGIITYTVTDTTP</sequence>
<reference evidence="2" key="2">
    <citation type="journal article" date="2012" name="PLoS ONE">
        <title>A Deeply Branching Thermophilic Bacterium with an Ancient Acetyl-CoA Pathway Dominates a Subsurface Ecosystem.</title>
        <authorList>
            <person name="Takami H."/>
            <person name="Noguchi H."/>
            <person name="Takaki Y."/>
            <person name="Uchiyama I."/>
            <person name="Toyoda A."/>
            <person name="Nishi S."/>
            <person name="Chee G.-J."/>
            <person name="Arai W."/>
            <person name="Nunoura T."/>
            <person name="Itoh T."/>
            <person name="Hattori M."/>
            <person name="Takai K."/>
        </authorList>
    </citation>
    <scope>NUCLEOTIDE SEQUENCE</scope>
</reference>
<reference evidence="2" key="1">
    <citation type="journal article" date="2005" name="Environ. Microbiol.">
        <title>Genetic and functional properties of uncultivated thermophilic crenarchaeotes from a subsurface gold mine as revealed by analysis of genome fragments.</title>
        <authorList>
            <person name="Nunoura T."/>
            <person name="Hirayama H."/>
            <person name="Takami H."/>
            <person name="Oida H."/>
            <person name="Nishi S."/>
            <person name="Shimamura S."/>
            <person name="Suzuki Y."/>
            <person name="Inagaki F."/>
            <person name="Takai K."/>
            <person name="Nealson K.H."/>
            <person name="Horikoshi K."/>
        </authorList>
    </citation>
    <scope>NUCLEOTIDE SEQUENCE</scope>
</reference>
<organism evidence="2">
    <name type="scientific">Acetithermum autotrophicum</name>
    <dbReference type="NCBI Taxonomy" id="1446466"/>
    <lineage>
        <taxon>Bacteria</taxon>
        <taxon>Candidatus Bipolaricaulota</taxon>
        <taxon>Candidatus Acetithermum</taxon>
    </lineage>
</organism>
<dbReference type="EMBL" id="AP011803">
    <property type="protein sequence ID" value="BAL59544.1"/>
    <property type="molecule type" value="Genomic_DNA"/>
</dbReference>
<evidence type="ECO:0000256" key="1">
    <source>
        <dbReference type="SAM" id="SignalP"/>
    </source>
</evidence>